<name>A0A2S9GZ57_9BURK</name>
<dbReference type="GO" id="GO:0016891">
    <property type="term" value="F:RNA endonuclease activity producing 5'-phosphomonoesters, hydrolytic mechanism"/>
    <property type="evidence" value="ECO:0007669"/>
    <property type="project" value="TreeGrafter"/>
</dbReference>
<comment type="catalytic activity">
    <reaction evidence="1">
        <text>a 1,2-diacyl-sn-glycero-3-phosphocholine + H2O = a 1,2-diacyl-sn-glycero-3-phosphate + choline + H(+)</text>
        <dbReference type="Rhea" id="RHEA:14445"/>
        <dbReference type="ChEBI" id="CHEBI:15354"/>
        <dbReference type="ChEBI" id="CHEBI:15377"/>
        <dbReference type="ChEBI" id="CHEBI:15378"/>
        <dbReference type="ChEBI" id="CHEBI:57643"/>
        <dbReference type="ChEBI" id="CHEBI:58608"/>
        <dbReference type="EC" id="3.1.4.4"/>
    </reaction>
</comment>
<feature type="signal peptide" evidence="7">
    <location>
        <begin position="1"/>
        <end position="26"/>
    </location>
</feature>
<protein>
    <recommendedName>
        <fullName evidence="3">phospholipase D</fullName>
        <ecNumber evidence="3">3.1.4.4</ecNumber>
    </recommendedName>
</protein>
<feature type="domain" description="PLD phosphodiesterase" evidence="8">
    <location>
        <begin position="265"/>
        <end position="296"/>
    </location>
</feature>
<dbReference type="GO" id="GO:0004630">
    <property type="term" value="F:phospholipase D activity"/>
    <property type="evidence" value="ECO:0007669"/>
    <property type="project" value="UniProtKB-EC"/>
</dbReference>
<keyword evidence="5" id="KW-0442">Lipid degradation</keyword>
<evidence type="ECO:0000256" key="3">
    <source>
        <dbReference type="ARBA" id="ARBA00012027"/>
    </source>
</evidence>
<dbReference type="AlphaFoldDB" id="A0A2S9GZ57"/>
<evidence type="ECO:0000256" key="6">
    <source>
        <dbReference type="ARBA" id="ARBA00023098"/>
    </source>
</evidence>
<keyword evidence="7" id="KW-0732">Signal</keyword>
<dbReference type="InterPro" id="IPR001736">
    <property type="entry name" value="PLipase_D/transphosphatidylase"/>
</dbReference>
<evidence type="ECO:0000313" key="9">
    <source>
        <dbReference type="EMBL" id="PRC92990.1"/>
    </source>
</evidence>
<evidence type="ECO:0000256" key="1">
    <source>
        <dbReference type="ARBA" id="ARBA00000798"/>
    </source>
</evidence>
<dbReference type="EC" id="3.1.4.4" evidence="3"/>
<organism evidence="9 10">
    <name type="scientific">Solimicrobium silvestre</name>
    <dbReference type="NCBI Taxonomy" id="2099400"/>
    <lineage>
        <taxon>Bacteria</taxon>
        <taxon>Pseudomonadati</taxon>
        <taxon>Pseudomonadota</taxon>
        <taxon>Betaproteobacteria</taxon>
        <taxon>Burkholderiales</taxon>
        <taxon>Oxalobacteraceae</taxon>
        <taxon>Solimicrobium</taxon>
    </lineage>
</organism>
<evidence type="ECO:0000256" key="7">
    <source>
        <dbReference type="SAM" id="SignalP"/>
    </source>
</evidence>
<dbReference type="Proteomes" id="UP000237839">
    <property type="component" value="Unassembled WGS sequence"/>
</dbReference>
<dbReference type="PANTHER" id="PTHR43856">
    <property type="entry name" value="CARDIOLIPIN HYDROLASE"/>
    <property type="match status" value="1"/>
</dbReference>
<dbReference type="Gene3D" id="3.30.870.10">
    <property type="entry name" value="Endonuclease Chain A"/>
    <property type="match status" value="2"/>
</dbReference>
<dbReference type="PROSITE" id="PS50035">
    <property type="entry name" value="PLD"/>
    <property type="match status" value="2"/>
</dbReference>
<dbReference type="OrthoDB" id="5294698at2"/>
<dbReference type="PANTHER" id="PTHR43856:SF1">
    <property type="entry name" value="MITOCHONDRIAL CARDIOLIPIN HYDROLASE"/>
    <property type="match status" value="1"/>
</dbReference>
<feature type="chain" id="PRO_5015779947" description="phospholipase D" evidence="7">
    <location>
        <begin position="27"/>
        <end position="330"/>
    </location>
</feature>
<dbReference type="EMBL" id="PUGF01000010">
    <property type="protein sequence ID" value="PRC92990.1"/>
    <property type="molecule type" value="Genomic_DNA"/>
</dbReference>
<dbReference type="Pfam" id="PF13091">
    <property type="entry name" value="PLDc_2"/>
    <property type="match status" value="2"/>
</dbReference>
<comment type="caution">
    <text evidence="9">The sequence shown here is derived from an EMBL/GenBank/DDBJ whole genome shotgun (WGS) entry which is preliminary data.</text>
</comment>
<evidence type="ECO:0000256" key="2">
    <source>
        <dbReference type="ARBA" id="ARBA00008664"/>
    </source>
</evidence>
<keyword evidence="4" id="KW-0378">Hydrolase</keyword>
<comment type="similarity">
    <text evidence="2">Belongs to the phospholipase D family.</text>
</comment>
<dbReference type="InterPro" id="IPR025202">
    <property type="entry name" value="PLD-like_dom"/>
</dbReference>
<dbReference type="RefSeq" id="WP_105532113.1">
    <property type="nucleotide sequence ID" value="NZ_PUGF01000010.1"/>
</dbReference>
<dbReference type="InterPro" id="IPR051406">
    <property type="entry name" value="PLD_domain"/>
</dbReference>
<dbReference type="GO" id="GO:0006793">
    <property type="term" value="P:phosphorus metabolic process"/>
    <property type="evidence" value="ECO:0007669"/>
    <property type="project" value="UniProtKB-ARBA"/>
</dbReference>
<keyword evidence="6" id="KW-0443">Lipid metabolism</keyword>
<sequence>MINRNSFKNSALTLMLSSFVLLSANAVEATTSVTRTLVTEPSQGLTSIYDLINSAKKTIDMTMYELTDTTAENLLVQAASNGVTVRVILDQDNEKSNNQAAYTLLAAHGVQVHWANTAYTYTHKKTITVDGTTAAIMTLNLSSQYYSTSRDFAVIENDANDIKAIEAVFNADFANKAITPALGDDLVWSPTNSQSVLLALINGAKYNLKVENEEMDDTAIAAALASAAKRGVQVEVTMTANSDYATELNQLKTAGVKIATYAATAPLYIHAKVIIADFGYTAAKAYMGSENFSNTSLNKNRELGLTLTDSDILSSLNATLTSDFKGGTAY</sequence>
<feature type="domain" description="PLD phosphodiesterase" evidence="8">
    <location>
        <begin position="118"/>
        <end position="145"/>
    </location>
</feature>
<evidence type="ECO:0000313" key="10">
    <source>
        <dbReference type="Proteomes" id="UP000237839"/>
    </source>
</evidence>
<gene>
    <name evidence="9" type="ORF">S2091_2407</name>
</gene>
<evidence type="ECO:0000256" key="4">
    <source>
        <dbReference type="ARBA" id="ARBA00022801"/>
    </source>
</evidence>
<proteinExistence type="inferred from homology"/>
<accession>A0A2S9GZ57</accession>
<dbReference type="GO" id="GO:0016042">
    <property type="term" value="P:lipid catabolic process"/>
    <property type="evidence" value="ECO:0007669"/>
    <property type="project" value="UniProtKB-KW"/>
</dbReference>
<dbReference type="SUPFAM" id="SSF56024">
    <property type="entry name" value="Phospholipase D/nuclease"/>
    <property type="match status" value="2"/>
</dbReference>
<evidence type="ECO:0000256" key="5">
    <source>
        <dbReference type="ARBA" id="ARBA00022963"/>
    </source>
</evidence>
<reference evidence="9 10" key="1">
    <citation type="submission" date="2018-02" db="EMBL/GenBank/DDBJ databases">
        <title>Solimicrobium silvestre gen. nov., sp. nov., isolated from alpine forest soil.</title>
        <authorList>
            <person name="Margesin R."/>
            <person name="Albuquerque L."/>
            <person name="Zhang D.-C."/>
            <person name="Froufe H.J.C."/>
            <person name="Severino R."/>
            <person name="Roxo I."/>
            <person name="Egas C."/>
            <person name="Da Costa M.S."/>
        </authorList>
    </citation>
    <scope>NUCLEOTIDE SEQUENCE [LARGE SCALE GENOMIC DNA]</scope>
    <source>
        <strain evidence="9 10">S20-91</strain>
    </source>
</reference>
<evidence type="ECO:0000259" key="8">
    <source>
        <dbReference type="PROSITE" id="PS50035"/>
    </source>
</evidence>
<keyword evidence="10" id="KW-1185">Reference proteome</keyword>